<dbReference type="GO" id="GO:0005615">
    <property type="term" value="C:extracellular space"/>
    <property type="evidence" value="ECO:0007669"/>
    <property type="project" value="TreeGrafter"/>
</dbReference>
<keyword evidence="3" id="KW-1185">Reference proteome</keyword>
<dbReference type="SUPFAM" id="SSF82153">
    <property type="entry name" value="FAS1 domain"/>
    <property type="match status" value="2"/>
</dbReference>
<dbReference type="InterPro" id="IPR050904">
    <property type="entry name" value="Adhesion/Biosynth-related"/>
</dbReference>
<dbReference type="RefSeq" id="WP_074612410.1">
    <property type="nucleotide sequence ID" value="NZ_FNGY01000013.1"/>
</dbReference>
<dbReference type="PANTHER" id="PTHR10900">
    <property type="entry name" value="PERIOSTIN-RELATED"/>
    <property type="match status" value="1"/>
</dbReference>
<dbReference type="OrthoDB" id="1144324at2"/>
<evidence type="ECO:0000313" key="3">
    <source>
        <dbReference type="Proteomes" id="UP000183200"/>
    </source>
</evidence>
<proteinExistence type="predicted"/>
<organism evidence="2 3">
    <name type="scientific">Pedobacter steynii</name>
    <dbReference type="NCBI Taxonomy" id="430522"/>
    <lineage>
        <taxon>Bacteria</taxon>
        <taxon>Pseudomonadati</taxon>
        <taxon>Bacteroidota</taxon>
        <taxon>Sphingobacteriia</taxon>
        <taxon>Sphingobacteriales</taxon>
        <taxon>Sphingobacteriaceae</taxon>
        <taxon>Pedobacter</taxon>
    </lineage>
</organism>
<dbReference type="EMBL" id="FNGY01000013">
    <property type="protein sequence ID" value="SDO30962.1"/>
    <property type="molecule type" value="Genomic_DNA"/>
</dbReference>
<dbReference type="Gene3D" id="2.30.180.10">
    <property type="entry name" value="FAS1 domain"/>
    <property type="match status" value="2"/>
</dbReference>
<dbReference type="Pfam" id="PF02469">
    <property type="entry name" value="Fasciclin"/>
    <property type="match status" value="2"/>
</dbReference>
<accession>A0A1H0IHS4</accession>
<dbReference type="AlphaFoldDB" id="A0A1H0IHS4"/>
<dbReference type="Proteomes" id="UP000183200">
    <property type="component" value="Unassembled WGS sequence"/>
</dbReference>
<dbReference type="InterPro" id="IPR000782">
    <property type="entry name" value="FAS1_domain"/>
</dbReference>
<protein>
    <submittedName>
        <fullName evidence="2">Uncaracterized surface protein containing fasciclin (FAS1) repeats</fullName>
    </submittedName>
</protein>
<sequence>MNNFKYILMPVLALTVSLFSCKKEEKKSSGKDSNKISAVVADNFNLSVFNTGLNRSGLKIKMQEQGPFTVIAPSDDAFLKAGFANSVAILSAEPSRISAIMNYHVLNGTYELNKLPFLFNQEIRSANGGKLFVTRWVKEQDTVLTINGSKVLSQNIGASNGLIQVVDQMLEPYTHELVTEAIASDRNLSLFYQAIQRAGLIETLNSKGPFTVFAPENAAMTVYGLSSLEAINTANPATLAALMRYHIITDRRFVHDYILSTGTTAKSDQTMIDGNSIQIQLIPNPNVPGAFTGIRLKGTGNTAFTTLGKQDVLTGNGVLHTIKGMLKITQ</sequence>
<reference evidence="3" key="1">
    <citation type="submission" date="2016-10" db="EMBL/GenBank/DDBJ databases">
        <authorList>
            <person name="Varghese N."/>
            <person name="Submissions S."/>
        </authorList>
    </citation>
    <scope>NUCLEOTIDE SEQUENCE [LARGE SCALE GENOMIC DNA]</scope>
    <source>
        <strain evidence="3">DSM 19110</strain>
    </source>
</reference>
<dbReference type="STRING" id="430522.BFS30_14375"/>
<dbReference type="PROSITE" id="PS51257">
    <property type="entry name" value="PROKAR_LIPOPROTEIN"/>
    <property type="match status" value="1"/>
</dbReference>
<evidence type="ECO:0000259" key="1">
    <source>
        <dbReference type="PROSITE" id="PS50213"/>
    </source>
</evidence>
<feature type="domain" description="FAS1" evidence="1">
    <location>
        <begin position="175"/>
        <end position="326"/>
    </location>
</feature>
<gene>
    <name evidence="2" type="ORF">SAMN05421820_113159</name>
</gene>
<name>A0A1H0IHS4_9SPHI</name>
<dbReference type="PANTHER" id="PTHR10900:SF77">
    <property type="entry name" value="FI19380P1"/>
    <property type="match status" value="1"/>
</dbReference>
<dbReference type="PROSITE" id="PS50213">
    <property type="entry name" value="FAS1"/>
    <property type="match status" value="2"/>
</dbReference>
<dbReference type="InterPro" id="IPR036378">
    <property type="entry name" value="FAS1_dom_sf"/>
</dbReference>
<evidence type="ECO:0000313" key="2">
    <source>
        <dbReference type="EMBL" id="SDO30962.1"/>
    </source>
</evidence>
<dbReference type="SMART" id="SM00554">
    <property type="entry name" value="FAS1"/>
    <property type="match status" value="2"/>
</dbReference>
<feature type="domain" description="FAS1" evidence="1">
    <location>
        <begin position="33"/>
        <end position="170"/>
    </location>
</feature>